<dbReference type="EMBL" id="MHVJ01000013">
    <property type="protein sequence ID" value="OHA91193.1"/>
    <property type="molecule type" value="Genomic_DNA"/>
</dbReference>
<comment type="caution">
    <text evidence="1">The sequence shown here is derived from an EMBL/GenBank/DDBJ whole genome shotgun (WGS) entry which is preliminary data.</text>
</comment>
<evidence type="ECO:0000313" key="1">
    <source>
        <dbReference type="EMBL" id="OHA91193.1"/>
    </source>
</evidence>
<evidence type="ECO:0008006" key="3">
    <source>
        <dbReference type="Google" id="ProtNLM"/>
    </source>
</evidence>
<reference evidence="1 2" key="1">
    <citation type="journal article" date="2016" name="Nat. Commun.">
        <title>Thousands of microbial genomes shed light on interconnected biogeochemical processes in an aquifer system.</title>
        <authorList>
            <person name="Anantharaman K."/>
            <person name="Brown C.T."/>
            <person name="Hug L.A."/>
            <person name="Sharon I."/>
            <person name="Castelle C.J."/>
            <person name="Probst A.J."/>
            <person name="Thomas B.C."/>
            <person name="Singh A."/>
            <person name="Wilkins M.J."/>
            <person name="Karaoz U."/>
            <person name="Brodie E.L."/>
            <person name="Williams K.H."/>
            <person name="Hubbard S.S."/>
            <person name="Banfield J.F."/>
        </authorList>
    </citation>
    <scope>NUCLEOTIDE SEQUENCE [LARGE SCALE GENOMIC DNA]</scope>
</reference>
<organism evidence="1 2">
    <name type="scientific">Candidatus Zambryskibacteria bacterium RIFCSPHIGHO2_01_FULL_49_18</name>
    <dbReference type="NCBI Taxonomy" id="1802740"/>
    <lineage>
        <taxon>Bacteria</taxon>
        <taxon>Candidatus Zambryskiibacteriota</taxon>
    </lineage>
</organism>
<protein>
    <recommendedName>
        <fullName evidence="3">30S ribosomal protein S21</fullName>
    </recommendedName>
</protein>
<gene>
    <name evidence="1" type="ORF">A2758_01830</name>
</gene>
<sequence>MQAMVNIEVEKGPNENNLGVLRRFTKRVQAAGILPRVRSKRYSEREKSENVRRAKTLEFLKKKEATAELIKQGKMTEVTKFTRRRR</sequence>
<dbReference type="AlphaFoldDB" id="A0A1G2T1Q8"/>
<dbReference type="Proteomes" id="UP000178612">
    <property type="component" value="Unassembled WGS sequence"/>
</dbReference>
<name>A0A1G2T1Q8_9BACT</name>
<evidence type="ECO:0000313" key="2">
    <source>
        <dbReference type="Proteomes" id="UP000178612"/>
    </source>
</evidence>
<proteinExistence type="predicted"/>
<accession>A0A1G2T1Q8</accession>